<organism evidence="1 2">
    <name type="scientific">Entomophthora muscae</name>
    <dbReference type="NCBI Taxonomy" id="34485"/>
    <lineage>
        <taxon>Eukaryota</taxon>
        <taxon>Fungi</taxon>
        <taxon>Fungi incertae sedis</taxon>
        <taxon>Zoopagomycota</taxon>
        <taxon>Entomophthoromycotina</taxon>
        <taxon>Entomophthoromycetes</taxon>
        <taxon>Entomophthorales</taxon>
        <taxon>Entomophthoraceae</taxon>
        <taxon>Entomophthora</taxon>
    </lineage>
</organism>
<reference evidence="1" key="1">
    <citation type="submission" date="2022-04" db="EMBL/GenBank/DDBJ databases">
        <title>Genome of the entomopathogenic fungus Entomophthora muscae.</title>
        <authorList>
            <person name="Elya C."/>
            <person name="Lovett B.R."/>
            <person name="Lee E."/>
            <person name="Macias A.M."/>
            <person name="Hajek A.E."/>
            <person name="De Bivort B.L."/>
            <person name="Kasson M.T."/>
            <person name="De Fine Licht H.H."/>
            <person name="Stajich J.E."/>
        </authorList>
    </citation>
    <scope>NUCLEOTIDE SEQUENCE</scope>
    <source>
        <strain evidence="1">Berkeley</strain>
    </source>
</reference>
<gene>
    <name evidence="1" type="ORF">DSO57_1016210</name>
</gene>
<protein>
    <submittedName>
        <fullName evidence="1">Uncharacterized protein</fullName>
    </submittedName>
</protein>
<proteinExistence type="predicted"/>
<accession>A0ACC2UQS0</accession>
<sequence length="96" mass="10275">MQFKKTFLTLGCGLAVAMAQITESSFQTSLPMAKGHAEMANEEADGTDSQGNIVHSNSENFNADQGDGNFSKHSSFSSSFHSAPVEIHDPQYDSCA</sequence>
<name>A0ACC2UQS0_9FUNG</name>
<keyword evidence="2" id="KW-1185">Reference proteome</keyword>
<dbReference type="Proteomes" id="UP001165960">
    <property type="component" value="Unassembled WGS sequence"/>
</dbReference>
<evidence type="ECO:0000313" key="2">
    <source>
        <dbReference type="Proteomes" id="UP001165960"/>
    </source>
</evidence>
<evidence type="ECO:0000313" key="1">
    <source>
        <dbReference type="EMBL" id="KAJ9089114.1"/>
    </source>
</evidence>
<comment type="caution">
    <text evidence="1">The sequence shown here is derived from an EMBL/GenBank/DDBJ whole genome shotgun (WGS) entry which is preliminary data.</text>
</comment>
<dbReference type="EMBL" id="QTSX02000065">
    <property type="protein sequence ID" value="KAJ9089114.1"/>
    <property type="molecule type" value="Genomic_DNA"/>
</dbReference>